<organism evidence="1 2">
    <name type="scientific">Absidia repens</name>
    <dbReference type="NCBI Taxonomy" id="90262"/>
    <lineage>
        <taxon>Eukaryota</taxon>
        <taxon>Fungi</taxon>
        <taxon>Fungi incertae sedis</taxon>
        <taxon>Mucoromycota</taxon>
        <taxon>Mucoromycotina</taxon>
        <taxon>Mucoromycetes</taxon>
        <taxon>Mucorales</taxon>
        <taxon>Cunninghamellaceae</taxon>
        <taxon>Absidia</taxon>
    </lineage>
</organism>
<evidence type="ECO:0000313" key="2">
    <source>
        <dbReference type="Proteomes" id="UP000193560"/>
    </source>
</evidence>
<dbReference type="EMBL" id="MCGE01000035">
    <property type="protein sequence ID" value="ORZ07469.1"/>
    <property type="molecule type" value="Genomic_DNA"/>
</dbReference>
<keyword evidence="2" id="KW-1185">Reference proteome</keyword>
<dbReference type="Proteomes" id="UP000193560">
    <property type="component" value="Unassembled WGS sequence"/>
</dbReference>
<reference evidence="1 2" key="1">
    <citation type="submission" date="2016-07" db="EMBL/GenBank/DDBJ databases">
        <title>Pervasive Adenine N6-methylation of Active Genes in Fungi.</title>
        <authorList>
            <consortium name="DOE Joint Genome Institute"/>
            <person name="Mondo S.J."/>
            <person name="Dannebaum R.O."/>
            <person name="Kuo R.C."/>
            <person name="Labutti K."/>
            <person name="Haridas S."/>
            <person name="Kuo A."/>
            <person name="Salamov A."/>
            <person name="Ahrendt S.R."/>
            <person name="Lipzen A."/>
            <person name="Sullivan W."/>
            <person name="Andreopoulos W.B."/>
            <person name="Clum A."/>
            <person name="Lindquist E."/>
            <person name="Daum C."/>
            <person name="Ramamoorthy G.K."/>
            <person name="Gryganskyi A."/>
            <person name="Culley D."/>
            <person name="Magnuson J.K."/>
            <person name="James T.Y."/>
            <person name="O'Malley M.A."/>
            <person name="Stajich J.E."/>
            <person name="Spatafora J.W."/>
            <person name="Visel A."/>
            <person name="Grigoriev I.V."/>
        </authorList>
    </citation>
    <scope>NUCLEOTIDE SEQUENCE [LARGE SCALE GENOMIC DNA]</scope>
    <source>
        <strain evidence="1 2">NRRL 1336</strain>
    </source>
</reference>
<sequence length="53" mass="6025">MNPTATTSEQLDSHHDIKDDLTNLDIGDHEQAEKEIIYSSLESNSTDINYNNF</sequence>
<protein>
    <submittedName>
        <fullName evidence="1">Uncharacterized protein</fullName>
    </submittedName>
</protein>
<dbReference type="AlphaFoldDB" id="A0A1X2I225"/>
<evidence type="ECO:0000313" key="1">
    <source>
        <dbReference type="EMBL" id="ORZ07469.1"/>
    </source>
</evidence>
<gene>
    <name evidence="1" type="ORF">BCR42DRAFT_442784</name>
</gene>
<accession>A0A1X2I225</accession>
<proteinExistence type="predicted"/>
<comment type="caution">
    <text evidence="1">The sequence shown here is derived from an EMBL/GenBank/DDBJ whole genome shotgun (WGS) entry which is preliminary data.</text>
</comment>
<dbReference type="OrthoDB" id="10257471at2759"/>
<name>A0A1X2I225_9FUNG</name>